<dbReference type="Gene3D" id="3.40.250.10">
    <property type="entry name" value="Rhodanese-like domain"/>
    <property type="match status" value="1"/>
</dbReference>
<evidence type="ECO:0000313" key="3">
    <source>
        <dbReference type="Proteomes" id="UP000248856"/>
    </source>
</evidence>
<organism evidence="2 3">
    <name type="scientific">Paracidovorax anthurii</name>
    <dbReference type="NCBI Taxonomy" id="78229"/>
    <lineage>
        <taxon>Bacteria</taxon>
        <taxon>Pseudomonadati</taxon>
        <taxon>Pseudomonadota</taxon>
        <taxon>Betaproteobacteria</taxon>
        <taxon>Burkholderiales</taxon>
        <taxon>Comamonadaceae</taxon>
        <taxon>Paracidovorax</taxon>
    </lineage>
</organism>
<feature type="domain" description="Rhodanese" evidence="1">
    <location>
        <begin position="19"/>
        <end position="115"/>
    </location>
</feature>
<name>A0A328YRZ8_9BURK</name>
<evidence type="ECO:0000313" key="2">
    <source>
        <dbReference type="EMBL" id="RAR76758.1"/>
    </source>
</evidence>
<dbReference type="AlphaFoldDB" id="A0A328YRZ8"/>
<dbReference type="PROSITE" id="PS50206">
    <property type="entry name" value="RHODANESE_3"/>
    <property type="match status" value="1"/>
</dbReference>
<dbReference type="GO" id="GO:0016740">
    <property type="term" value="F:transferase activity"/>
    <property type="evidence" value="ECO:0007669"/>
    <property type="project" value="UniProtKB-KW"/>
</dbReference>
<dbReference type="EMBL" id="QLTA01000043">
    <property type="protein sequence ID" value="RAR76758.1"/>
    <property type="molecule type" value="Genomic_DNA"/>
</dbReference>
<dbReference type="SMART" id="SM00450">
    <property type="entry name" value="RHOD"/>
    <property type="match status" value="1"/>
</dbReference>
<dbReference type="PANTHER" id="PTHR43031">
    <property type="entry name" value="FAD-DEPENDENT OXIDOREDUCTASE"/>
    <property type="match status" value="1"/>
</dbReference>
<proteinExistence type="predicted"/>
<reference evidence="2 3" key="1">
    <citation type="submission" date="2018-06" db="EMBL/GenBank/DDBJ databases">
        <title>Genomic Encyclopedia of Archaeal and Bacterial Type Strains, Phase II (KMG-II): from individual species to whole genera.</title>
        <authorList>
            <person name="Goeker M."/>
        </authorList>
    </citation>
    <scope>NUCLEOTIDE SEQUENCE [LARGE SCALE GENOMIC DNA]</scope>
    <source>
        <strain evidence="2 3">CFPB 3232</strain>
    </source>
</reference>
<dbReference type="InterPro" id="IPR036873">
    <property type="entry name" value="Rhodanese-like_dom_sf"/>
</dbReference>
<dbReference type="SUPFAM" id="SSF52821">
    <property type="entry name" value="Rhodanese/Cell cycle control phosphatase"/>
    <property type="match status" value="1"/>
</dbReference>
<dbReference type="Pfam" id="PF00581">
    <property type="entry name" value="Rhodanese"/>
    <property type="match status" value="1"/>
</dbReference>
<dbReference type="RefSeq" id="WP_111880187.1">
    <property type="nucleotide sequence ID" value="NZ_CBCSGC010000233.1"/>
</dbReference>
<dbReference type="OrthoDB" id="9811849at2"/>
<evidence type="ECO:0000259" key="1">
    <source>
        <dbReference type="PROSITE" id="PS50206"/>
    </source>
</evidence>
<gene>
    <name evidence="2" type="ORF">AX018_104334</name>
</gene>
<dbReference type="InterPro" id="IPR050229">
    <property type="entry name" value="GlpE_sulfurtransferase"/>
</dbReference>
<keyword evidence="2" id="KW-0808">Transferase</keyword>
<accession>A0A328YRZ8</accession>
<dbReference type="Proteomes" id="UP000248856">
    <property type="component" value="Unassembled WGS sequence"/>
</dbReference>
<dbReference type="PANTHER" id="PTHR43031:SF17">
    <property type="entry name" value="SULFURTRANSFERASE YTWF-RELATED"/>
    <property type="match status" value="1"/>
</dbReference>
<comment type="caution">
    <text evidence="2">The sequence shown here is derived from an EMBL/GenBank/DDBJ whole genome shotgun (WGS) entry which is preliminary data.</text>
</comment>
<sequence>MIDHVRPAQLDQWFATDADEARPLVLDVREPWELQTASVQPAPGAGGFDVAAIPMGEIPARLGELDADRPIACLCHHGMRSQRVAAFLAQQGFRRLANITGGIDAWSHERDASVARY</sequence>
<keyword evidence="3" id="KW-1185">Reference proteome</keyword>
<protein>
    <submittedName>
        <fullName evidence="2">Rhodanese-related sulfurtransferase</fullName>
    </submittedName>
</protein>
<dbReference type="InterPro" id="IPR001763">
    <property type="entry name" value="Rhodanese-like_dom"/>
</dbReference>